<keyword evidence="4" id="KW-0067">ATP-binding</keyword>
<evidence type="ECO:0000313" key="10">
    <source>
        <dbReference type="Proteomes" id="UP000317835"/>
    </source>
</evidence>
<evidence type="ECO:0000256" key="6">
    <source>
        <dbReference type="SAM" id="MobiDB-lite"/>
    </source>
</evidence>
<sequence length="936" mass="100628">MPGSHRSDELEFAARMVRIGRLRPDQFAAACSEWLHRPDSSLGELLRALGWPPPDGWPIPGSITTQPDGPGPDRPIPPPPPAGASTETVDPPDSIETVDPLGSTRALVPPGPTGPVDPSGPTELFDPSGSTRPLDPPGQGPTTGPAAAPDRYHRLDPVGKGGLGLVWRAIDRHLGREVALKEPRPDRPVGSSGSARFLEEARVTGQLQHPGIVPLFDLVDEPALGGPFYTMRLVEGRTLKQAAVDYHEGLGDGRAGPSELVGLLTAFVSACLAVAYAHARGVLHRDLKGANVILGDFGEVHVLDWGLAKLSGGSDPESESESGRSPLVLDPSPDRDATLAHQAVGTPGLMAPEQTGRLPGAPPPDHRTDVYGLGATLYEILTGRAPFHAPTQAEVLRLVCEQPPVPPRQHNPAAPPALQAVCLKALAKDPADRYGSAAELADEVRRWLADEPVRAYPEPPSARLSRWGRRHRSAVLAAAVVLVAVSLTLAAAAAVISGKNRALAVARDEAREAAALAVRERDLAEENLESARDLALDMLGLSEDALAQTPGAASIRKRLVVRVLQTFRALHDRRPDDPGIRRDLAEVLAELAKVRQLLDELVPSTEDASASIRLLEGLLDESPGTAEVENRLAELLRNQSDTLRTLGRLREASDALARAAEISRRRLGAGPDDDGRRTLGSIRYDQADLEARRGRLDASLRLVDEALDLLRALNDRPDPQPVDPMLLGLALDRRGRTLTGLDWPEEAERALDEGIAHARAWLERTGGNNNHRWILSLCLDALARLLAPQPGRRAEAEAAAVEAVEQWRANVEYDDDLPHYRAGLADALAFRGGLRLDAGDLDAARQDFDAALGLLSRLLRESPGVPAYRGQAGRLFAGLGRLSLRRDDPEQAVRRLEVAVAFLRLAVEGSPEDDLDRRSLESALDALESARRRLPP</sequence>
<evidence type="ECO:0000256" key="7">
    <source>
        <dbReference type="SAM" id="Phobius"/>
    </source>
</evidence>
<evidence type="ECO:0000256" key="1">
    <source>
        <dbReference type="ARBA" id="ARBA00022679"/>
    </source>
</evidence>
<dbReference type="InterPro" id="IPR000719">
    <property type="entry name" value="Prot_kinase_dom"/>
</dbReference>
<feature type="transmembrane region" description="Helical" evidence="7">
    <location>
        <begin position="260"/>
        <end position="279"/>
    </location>
</feature>
<proteinExistence type="predicted"/>
<evidence type="ECO:0000256" key="2">
    <source>
        <dbReference type="ARBA" id="ARBA00022741"/>
    </source>
</evidence>
<gene>
    <name evidence="9" type="primary">pknD_8</name>
    <name evidence="9" type="ORF">ElP_33410</name>
</gene>
<dbReference type="SMART" id="SM00220">
    <property type="entry name" value="S_TKc"/>
    <property type="match status" value="1"/>
</dbReference>
<dbReference type="SUPFAM" id="SSF48452">
    <property type="entry name" value="TPR-like"/>
    <property type="match status" value="1"/>
</dbReference>
<feature type="region of interest" description="Disordered" evidence="6">
    <location>
        <begin position="347"/>
        <end position="367"/>
    </location>
</feature>
<reference evidence="9 10" key="1">
    <citation type="submission" date="2019-02" db="EMBL/GenBank/DDBJ databases">
        <title>Deep-cultivation of Planctomycetes and their phenomic and genomic characterization uncovers novel biology.</title>
        <authorList>
            <person name="Wiegand S."/>
            <person name="Jogler M."/>
            <person name="Boedeker C."/>
            <person name="Pinto D."/>
            <person name="Vollmers J."/>
            <person name="Rivas-Marin E."/>
            <person name="Kohn T."/>
            <person name="Peeters S.H."/>
            <person name="Heuer A."/>
            <person name="Rast P."/>
            <person name="Oberbeckmann S."/>
            <person name="Bunk B."/>
            <person name="Jeske O."/>
            <person name="Meyerdierks A."/>
            <person name="Storesund J.E."/>
            <person name="Kallscheuer N."/>
            <person name="Luecker S."/>
            <person name="Lage O.M."/>
            <person name="Pohl T."/>
            <person name="Merkel B.J."/>
            <person name="Hornburger P."/>
            <person name="Mueller R.-W."/>
            <person name="Bruemmer F."/>
            <person name="Labrenz M."/>
            <person name="Spormann A.M."/>
            <person name="Op den Camp H."/>
            <person name="Overmann J."/>
            <person name="Amann R."/>
            <person name="Jetten M.S.M."/>
            <person name="Mascher T."/>
            <person name="Medema M.H."/>
            <person name="Devos D.P."/>
            <person name="Kaster A.-K."/>
            <person name="Ovreas L."/>
            <person name="Rohde M."/>
            <person name="Galperin M.Y."/>
            <person name="Jogler C."/>
        </authorList>
    </citation>
    <scope>NUCLEOTIDE SEQUENCE [LARGE SCALE GENOMIC DNA]</scope>
    <source>
        <strain evidence="9 10">ElP</strain>
    </source>
</reference>
<dbReference type="PROSITE" id="PS50011">
    <property type="entry name" value="PROTEIN_KINASE_DOM"/>
    <property type="match status" value="1"/>
</dbReference>
<keyword evidence="10" id="KW-1185">Reference proteome</keyword>
<dbReference type="InterPro" id="IPR011009">
    <property type="entry name" value="Kinase-like_dom_sf"/>
</dbReference>
<dbReference type="EMBL" id="CP036426">
    <property type="protein sequence ID" value="QDV35438.1"/>
    <property type="molecule type" value="Genomic_DNA"/>
</dbReference>
<dbReference type="Gene3D" id="1.10.510.10">
    <property type="entry name" value="Transferase(Phosphotransferase) domain 1"/>
    <property type="match status" value="1"/>
</dbReference>
<feature type="region of interest" description="Disordered" evidence="6">
    <location>
        <begin position="47"/>
        <end position="158"/>
    </location>
</feature>
<dbReference type="AlphaFoldDB" id="A0A518H3Q1"/>
<dbReference type="InterPro" id="IPR011990">
    <property type="entry name" value="TPR-like_helical_dom_sf"/>
</dbReference>
<feature type="domain" description="Protein kinase" evidence="8">
    <location>
        <begin position="152"/>
        <end position="448"/>
    </location>
</feature>
<keyword evidence="1 9" id="KW-0808">Transferase</keyword>
<dbReference type="PROSITE" id="PS00108">
    <property type="entry name" value="PROTEIN_KINASE_ST"/>
    <property type="match status" value="1"/>
</dbReference>
<dbReference type="PANTHER" id="PTHR43289:SF6">
    <property type="entry name" value="SERINE_THREONINE-PROTEIN KINASE NEKL-3"/>
    <property type="match status" value="1"/>
</dbReference>
<feature type="transmembrane region" description="Helical" evidence="7">
    <location>
        <begin position="473"/>
        <end position="496"/>
    </location>
</feature>
<feature type="region of interest" description="Disordered" evidence="6">
    <location>
        <begin position="311"/>
        <end position="335"/>
    </location>
</feature>
<dbReference type="SUPFAM" id="SSF56112">
    <property type="entry name" value="Protein kinase-like (PK-like)"/>
    <property type="match status" value="1"/>
</dbReference>
<dbReference type="Gene3D" id="3.30.200.20">
    <property type="entry name" value="Phosphorylase Kinase, domain 1"/>
    <property type="match status" value="1"/>
</dbReference>
<dbReference type="OrthoDB" id="6111975at2"/>
<dbReference type="InterPro" id="IPR008271">
    <property type="entry name" value="Ser/Thr_kinase_AS"/>
</dbReference>
<dbReference type="GO" id="GO:0005524">
    <property type="term" value="F:ATP binding"/>
    <property type="evidence" value="ECO:0007669"/>
    <property type="project" value="UniProtKB-KW"/>
</dbReference>
<keyword evidence="7" id="KW-0472">Membrane</keyword>
<keyword evidence="3 9" id="KW-0418">Kinase</keyword>
<feature type="compositionally biased region" description="Low complexity" evidence="6">
    <location>
        <begin position="140"/>
        <end position="149"/>
    </location>
</feature>
<dbReference type="Proteomes" id="UP000317835">
    <property type="component" value="Chromosome"/>
</dbReference>
<evidence type="ECO:0000256" key="4">
    <source>
        <dbReference type="ARBA" id="ARBA00022840"/>
    </source>
</evidence>
<keyword evidence="5" id="KW-0175">Coiled coil</keyword>
<dbReference type="CDD" id="cd14014">
    <property type="entry name" value="STKc_PknB_like"/>
    <property type="match status" value="1"/>
</dbReference>
<dbReference type="PANTHER" id="PTHR43289">
    <property type="entry name" value="MITOGEN-ACTIVATED PROTEIN KINASE KINASE KINASE 20-RELATED"/>
    <property type="match status" value="1"/>
</dbReference>
<name>A0A518H3Q1_9BACT</name>
<accession>A0A518H3Q1</accession>
<evidence type="ECO:0000313" key="9">
    <source>
        <dbReference type="EMBL" id="QDV35438.1"/>
    </source>
</evidence>
<feature type="compositionally biased region" description="Pro residues" evidence="6">
    <location>
        <begin position="69"/>
        <end position="82"/>
    </location>
</feature>
<evidence type="ECO:0000259" key="8">
    <source>
        <dbReference type="PROSITE" id="PS50011"/>
    </source>
</evidence>
<dbReference type="GO" id="GO:0004674">
    <property type="term" value="F:protein serine/threonine kinase activity"/>
    <property type="evidence" value="ECO:0007669"/>
    <property type="project" value="UniProtKB-EC"/>
</dbReference>
<protein>
    <submittedName>
        <fullName evidence="9">Serine/threonine-protein kinase PknD</fullName>
        <ecNumber evidence="9">2.7.11.1</ecNumber>
    </submittedName>
</protein>
<organism evidence="9 10">
    <name type="scientific">Tautonia plasticadhaerens</name>
    <dbReference type="NCBI Taxonomy" id="2527974"/>
    <lineage>
        <taxon>Bacteria</taxon>
        <taxon>Pseudomonadati</taxon>
        <taxon>Planctomycetota</taxon>
        <taxon>Planctomycetia</taxon>
        <taxon>Isosphaerales</taxon>
        <taxon>Isosphaeraceae</taxon>
        <taxon>Tautonia</taxon>
    </lineage>
</organism>
<keyword evidence="7" id="KW-1133">Transmembrane helix</keyword>
<dbReference type="Pfam" id="PF00069">
    <property type="entry name" value="Pkinase"/>
    <property type="match status" value="1"/>
</dbReference>
<keyword evidence="2" id="KW-0547">Nucleotide-binding</keyword>
<dbReference type="EC" id="2.7.11.1" evidence="9"/>
<keyword evidence="7" id="KW-0812">Transmembrane</keyword>
<dbReference type="KEGG" id="tpla:ElP_33410"/>
<evidence type="ECO:0000256" key="3">
    <source>
        <dbReference type="ARBA" id="ARBA00022777"/>
    </source>
</evidence>
<dbReference type="Gene3D" id="1.25.40.10">
    <property type="entry name" value="Tetratricopeptide repeat domain"/>
    <property type="match status" value="2"/>
</dbReference>
<dbReference type="RefSeq" id="WP_145271052.1">
    <property type="nucleotide sequence ID" value="NZ_CP036426.1"/>
</dbReference>
<evidence type="ECO:0000256" key="5">
    <source>
        <dbReference type="SAM" id="Coils"/>
    </source>
</evidence>
<feature type="coiled-coil region" evidence="5">
    <location>
        <begin position="507"/>
        <end position="534"/>
    </location>
</feature>